<evidence type="ECO:0000313" key="2">
    <source>
        <dbReference type="Proteomes" id="UP001595712"/>
    </source>
</evidence>
<evidence type="ECO:0008006" key="3">
    <source>
        <dbReference type="Google" id="ProtNLM"/>
    </source>
</evidence>
<name>A0ABV7PVT6_9ACTN</name>
<proteinExistence type="predicted"/>
<dbReference type="Proteomes" id="UP001595712">
    <property type="component" value="Unassembled WGS sequence"/>
</dbReference>
<reference evidence="2" key="1">
    <citation type="journal article" date="2019" name="Int. J. Syst. Evol. Microbiol.">
        <title>The Global Catalogue of Microorganisms (GCM) 10K type strain sequencing project: providing services to taxonomists for standard genome sequencing and annotation.</title>
        <authorList>
            <consortium name="The Broad Institute Genomics Platform"/>
            <consortium name="The Broad Institute Genome Sequencing Center for Infectious Disease"/>
            <person name="Wu L."/>
            <person name="Ma J."/>
        </authorList>
    </citation>
    <scope>NUCLEOTIDE SEQUENCE [LARGE SCALE GENOMIC DNA]</scope>
    <source>
        <strain evidence="2">CGMCC 4.7396</strain>
    </source>
</reference>
<sequence>MVIQRLAQMTGMSAGPSIRPDWNAVRSALGFDVPGDYKELIDDFGAGALNDFVLLLGPGEPVKLYNLVEHGLYWDGYLREIWENSPRTSPRRSRAASLSSVGR</sequence>
<accession>A0ABV7PVT6</accession>
<protein>
    <recommendedName>
        <fullName evidence="3">SMI1/KNR4 family protein</fullName>
    </recommendedName>
</protein>
<organism evidence="1 2">
    <name type="scientific">Glycomyces rhizosphaerae</name>
    <dbReference type="NCBI Taxonomy" id="2054422"/>
    <lineage>
        <taxon>Bacteria</taxon>
        <taxon>Bacillati</taxon>
        <taxon>Actinomycetota</taxon>
        <taxon>Actinomycetes</taxon>
        <taxon>Glycomycetales</taxon>
        <taxon>Glycomycetaceae</taxon>
        <taxon>Glycomyces</taxon>
    </lineage>
</organism>
<evidence type="ECO:0000313" key="1">
    <source>
        <dbReference type="EMBL" id="MFC3491593.1"/>
    </source>
</evidence>
<keyword evidence="2" id="KW-1185">Reference proteome</keyword>
<dbReference type="RefSeq" id="WP_387970643.1">
    <property type="nucleotide sequence ID" value="NZ_JBHRWO010000004.1"/>
</dbReference>
<comment type="caution">
    <text evidence="1">The sequence shown here is derived from an EMBL/GenBank/DDBJ whole genome shotgun (WGS) entry which is preliminary data.</text>
</comment>
<gene>
    <name evidence="1" type="ORF">ACFO8M_03715</name>
</gene>
<dbReference type="EMBL" id="JBHRWO010000004">
    <property type="protein sequence ID" value="MFC3491593.1"/>
    <property type="molecule type" value="Genomic_DNA"/>
</dbReference>